<comment type="caution">
    <text evidence="3">The sequence shown here is derived from an EMBL/GenBank/DDBJ whole genome shotgun (WGS) entry which is preliminary data.</text>
</comment>
<evidence type="ECO:0000259" key="2">
    <source>
        <dbReference type="PROSITE" id="PS50940"/>
    </source>
</evidence>
<sequence length="216" mass="24325">MAPLHTAFILLIVGVATLHGEAPDPCLPHCDEKCTPGEDVPDPHDCHKYFTCMENCMPTDVSFDCPDGEKFDVNAKTCQAEDTVTCGLCRARCRYDCLQNDGFAAVRGVCNEYFFCGMDTPVKIYCNEPSKALLSTALFAWRTKTRCCDPCEVYCEIQYTEIADPTSCKHFYYCEEIGFPLEQDRYECPEGETYNNMTYTCTPDAETECYQPCAPP</sequence>
<feature type="chain" id="PRO_5043699057" description="Chitin-binding type-2 domain-containing protein" evidence="1">
    <location>
        <begin position="21"/>
        <end position="216"/>
    </location>
</feature>
<dbReference type="GO" id="GO:0008061">
    <property type="term" value="F:chitin binding"/>
    <property type="evidence" value="ECO:0007669"/>
    <property type="project" value="InterPro"/>
</dbReference>
<gene>
    <name evidence="3" type="ORF">O3P69_019294</name>
</gene>
<dbReference type="Pfam" id="PF01607">
    <property type="entry name" value="CBM_14"/>
    <property type="match status" value="1"/>
</dbReference>
<evidence type="ECO:0000313" key="3">
    <source>
        <dbReference type="EMBL" id="KAK8379308.1"/>
    </source>
</evidence>
<dbReference type="InterPro" id="IPR002557">
    <property type="entry name" value="Chitin-bd_dom"/>
</dbReference>
<dbReference type="EMBL" id="JARAKH010000043">
    <property type="protein sequence ID" value="KAK8379308.1"/>
    <property type="molecule type" value="Genomic_DNA"/>
</dbReference>
<dbReference type="InterPro" id="IPR036508">
    <property type="entry name" value="Chitin-bd_dom_sf"/>
</dbReference>
<accession>A0AAW0SW59</accession>
<evidence type="ECO:0000256" key="1">
    <source>
        <dbReference type="SAM" id="SignalP"/>
    </source>
</evidence>
<feature type="domain" description="Chitin-binding type-2" evidence="2">
    <location>
        <begin position="152"/>
        <end position="211"/>
    </location>
</feature>
<evidence type="ECO:0000313" key="4">
    <source>
        <dbReference type="Proteomes" id="UP001487740"/>
    </source>
</evidence>
<protein>
    <recommendedName>
        <fullName evidence="2">Chitin-binding type-2 domain-containing protein</fullName>
    </recommendedName>
</protein>
<dbReference type="SUPFAM" id="SSF57625">
    <property type="entry name" value="Invertebrate chitin-binding proteins"/>
    <property type="match status" value="1"/>
</dbReference>
<reference evidence="3 4" key="1">
    <citation type="submission" date="2023-03" db="EMBL/GenBank/DDBJ databases">
        <title>High-quality genome of Scylla paramamosain provides insights in environmental adaptation.</title>
        <authorList>
            <person name="Zhang L."/>
        </authorList>
    </citation>
    <scope>NUCLEOTIDE SEQUENCE [LARGE SCALE GENOMIC DNA]</scope>
    <source>
        <strain evidence="3">LZ_2023a</strain>
        <tissue evidence="3">Muscle</tissue>
    </source>
</reference>
<dbReference type="Gene3D" id="2.170.140.10">
    <property type="entry name" value="Chitin binding domain"/>
    <property type="match status" value="1"/>
</dbReference>
<dbReference type="Proteomes" id="UP001487740">
    <property type="component" value="Unassembled WGS sequence"/>
</dbReference>
<keyword evidence="1" id="KW-0732">Signal</keyword>
<keyword evidence="4" id="KW-1185">Reference proteome</keyword>
<proteinExistence type="predicted"/>
<dbReference type="PROSITE" id="PS50940">
    <property type="entry name" value="CHIT_BIND_II"/>
    <property type="match status" value="2"/>
</dbReference>
<dbReference type="SMART" id="SM00494">
    <property type="entry name" value="ChtBD2"/>
    <property type="match status" value="2"/>
</dbReference>
<feature type="domain" description="Chitin-binding type-2" evidence="2">
    <location>
        <begin position="31"/>
        <end position="88"/>
    </location>
</feature>
<dbReference type="AlphaFoldDB" id="A0AAW0SW59"/>
<feature type="signal peptide" evidence="1">
    <location>
        <begin position="1"/>
        <end position="20"/>
    </location>
</feature>
<dbReference type="GO" id="GO:0005576">
    <property type="term" value="C:extracellular region"/>
    <property type="evidence" value="ECO:0007669"/>
    <property type="project" value="InterPro"/>
</dbReference>
<name>A0AAW0SW59_SCYPA</name>
<organism evidence="3 4">
    <name type="scientific">Scylla paramamosain</name>
    <name type="common">Mud crab</name>
    <dbReference type="NCBI Taxonomy" id="85552"/>
    <lineage>
        <taxon>Eukaryota</taxon>
        <taxon>Metazoa</taxon>
        <taxon>Ecdysozoa</taxon>
        <taxon>Arthropoda</taxon>
        <taxon>Crustacea</taxon>
        <taxon>Multicrustacea</taxon>
        <taxon>Malacostraca</taxon>
        <taxon>Eumalacostraca</taxon>
        <taxon>Eucarida</taxon>
        <taxon>Decapoda</taxon>
        <taxon>Pleocyemata</taxon>
        <taxon>Brachyura</taxon>
        <taxon>Eubrachyura</taxon>
        <taxon>Portunoidea</taxon>
        <taxon>Portunidae</taxon>
        <taxon>Portuninae</taxon>
        <taxon>Scylla</taxon>
    </lineage>
</organism>